<dbReference type="Proteomes" id="UP000590740">
    <property type="component" value="Unassembled WGS sequence"/>
</dbReference>
<proteinExistence type="predicted"/>
<evidence type="ECO:0000256" key="1">
    <source>
        <dbReference type="SAM" id="Phobius"/>
    </source>
</evidence>
<organism evidence="2 3">
    <name type="scientific">Prosthecobacter vanneervenii</name>
    <dbReference type="NCBI Taxonomy" id="48466"/>
    <lineage>
        <taxon>Bacteria</taxon>
        <taxon>Pseudomonadati</taxon>
        <taxon>Verrucomicrobiota</taxon>
        <taxon>Verrucomicrobiia</taxon>
        <taxon>Verrucomicrobiales</taxon>
        <taxon>Verrucomicrobiaceae</taxon>
        <taxon>Prosthecobacter</taxon>
    </lineage>
</organism>
<dbReference type="RefSeq" id="WP_184338612.1">
    <property type="nucleotide sequence ID" value="NZ_JACHIG010000002.1"/>
</dbReference>
<protein>
    <submittedName>
        <fullName evidence="2">Tfp pilus assembly protein PilV</fullName>
    </submittedName>
</protein>
<keyword evidence="1" id="KW-0812">Transmembrane</keyword>
<comment type="caution">
    <text evidence="2">The sequence shown here is derived from an EMBL/GenBank/DDBJ whole genome shotgun (WGS) entry which is preliminary data.</text>
</comment>
<sequence>MKLKLQLHTHAALRGYILFELVLALTIFSISVLGLAKSLNQALETANLLRRDQIIRIGMRNFFEEVRNKPLAQMTTTKTDTTFGITFSSTTEALSLKTTNGGVLSDMYKLTIRATSSFDGVPQEDTLTVYVYKPSQS</sequence>
<evidence type="ECO:0000313" key="2">
    <source>
        <dbReference type="EMBL" id="MBB5031676.1"/>
    </source>
</evidence>
<dbReference type="AlphaFoldDB" id="A0A7W7Y8P8"/>
<evidence type="ECO:0000313" key="3">
    <source>
        <dbReference type="Proteomes" id="UP000590740"/>
    </source>
</evidence>
<keyword evidence="1" id="KW-1133">Transmembrane helix</keyword>
<name>A0A7W7Y8P8_9BACT</name>
<dbReference type="EMBL" id="JACHIG010000002">
    <property type="protein sequence ID" value="MBB5031676.1"/>
    <property type="molecule type" value="Genomic_DNA"/>
</dbReference>
<accession>A0A7W7Y8P8</accession>
<keyword evidence="1" id="KW-0472">Membrane</keyword>
<reference evidence="2 3" key="1">
    <citation type="submission" date="2020-08" db="EMBL/GenBank/DDBJ databases">
        <title>Genomic Encyclopedia of Type Strains, Phase IV (KMG-IV): sequencing the most valuable type-strain genomes for metagenomic binning, comparative biology and taxonomic classification.</title>
        <authorList>
            <person name="Goeker M."/>
        </authorList>
    </citation>
    <scope>NUCLEOTIDE SEQUENCE [LARGE SCALE GENOMIC DNA]</scope>
    <source>
        <strain evidence="2 3">DSM 12252</strain>
    </source>
</reference>
<keyword evidence="3" id="KW-1185">Reference proteome</keyword>
<feature type="transmembrane region" description="Helical" evidence="1">
    <location>
        <begin position="12"/>
        <end position="36"/>
    </location>
</feature>
<gene>
    <name evidence="2" type="ORF">HNQ65_001244</name>
</gene>